<feature type="compositionally biased region" description="Basic and acidic residues" evidence="8">
    <location>
        <begin position="78"/>
        <end position="93"/>
    </location>
</feature>
<feature type="compositionally biased region" description="Pro residues" evidence="8">
    <location>
        <begin position="1"/>
        <end position="11"/>
    </location>
</feature>
<name>A0A1P8U989_9MICO</name>
<keyword evidence="12" id="KW-1185">Reference proteome</keyword>
<feature type="compositionally biased region" description="Low complexity" evidence="8">
    <location>
        <begin position="62"/>
        <end position="73"/>
    </location>
</feature>
<dbReference type="Gene3D" id="3.10.20.310">
    <property type="entry name" value="membrane protein fhac"/>
    <property type="match status" value="1"/>
</dbReference>
<feature type="region of interest" description="Disordered" evidence="8">
    <location>
        <begin position="1"/>
        <end position="101"/>
    </location>
</feature>
<dbReference type="InterPro" id="IPR013685">
    <property type="entry name" value="POTRA_FtsQ_type"/>
</dbReference>
<evidence type="ECO:0000256" key="7">
    <source>
        <dbReference type="ARBA" id="ARBA00023306"/>
    </source>
</evidence>
<accession>A0A1P8U989</accession>
<evidence type="ECO:0000256" key="2">
    <source>
        <dbReference type="ARBA" id="ARBA00022475"/>
    </source>
</evidence>
<comment type="subcellular location">
    <subcellularLocation>
        <location evidence="1">Membrane</location>
    </subcellularLocation>
</comment>
<dbReference type="GO" id="GO:0005886">
    <property type="term" value="C:plasma membrane"/>
    <property type="evidence" value="ECO:0007669"/>
    <property type="project" value="TreeGrafter"/>
</dbReference>
<sequence>MRRPTPLPAPPSTGAAGDADAPVEVSIPLPPRRTETAPETPSEPTGAVPGGAGADARDDDLTAPAWATTAPLAPVVPIDDRDPSDADRVKPDEGQAPDAAPIGVRDVWAAARARRRALRAEVRRFTVRQRRRRMLWIGVLGALALLVLGTLGAAYSPLFAVERIRVVGAETLNPGDVEAALDGQLGTPLPLIDSSEIKAALVQFPLVQSYTLEARPPHELVVRIVERTPIGAVQSAAGYTLVDAAGVALATTPDPPAGHPVIEATDGIGSPAFTAIGTVYRSLPDDIRAQVTTMRATTANDVTLTLGGTNTDVVWGNADESAEKALRLASAMAVRPPADVSSYDVSSVDAVVIR</sequence>
<evidence type="ECO:0000256" key="5">
    <source>
        <dbReference type="ARBA" id="ARBA00022989"/>
    </source>
</evidence>
<keyword evidence="7" id="KW-0131">Cell cycle</keyword>
<keyword evidence="6 9" id="KW-0472">Membrane</keyword>
<evidence type="ECO:0000256" key="4">
    <source>
        <dbReference type="ARBA" id="ARBA00022692"/>
    </source>
</evidence>
<gene>
    <name evidence="11" type="ORF">BOH66_10995</name>
</gene>
<dbReference type="PANTHER" id="PTHR37820:SF1">
    <property type="entry name" value="CELL DIVISION PROTEIN FTSQ"/>
    <property type="match status" value="1"/>
</dbReference>
<dbReference type="PROSITE" id="PS51779">
    <property type="entry name" value="POTRA"/>
    <property type="match status" value="1"/>
</dbReference>
<evidence type="ECO:0000256" key="9">
    <source>
        <dbReference type="SAM" id="Phobius"/>
    </source>
</evidence>
<evidence type="ECO:0000256" key="3">
    <source>
        <dbReference type="ARBA" id="ARBA00022618"/>
    </source>
</evidence>
<feature type="compositionally biased region" description="Low complexity" evidence="8">
    <location>
        <begin position="37"/>
        <end position="47"/>
    </location>
</feature>
<dbReference type="OrthoDB" id="4793367at2"/>
<dbReference type="RefSeq" id="WP_076691028.1">
    <property type="nucleotide sequence ID" value="NZ_CP018762.1"/>
</dbReference>
<dbReference type="KEGG" id="maur:BOH66_10995"/>
<dbReference type="AlphaFoldDB" id="A0A1P8U989"/>
<dbReference type="Pfam" id="PF08478">
    <property type="entry name" value="POTRA_1"/>
    <property type="match status" value="1"/>
</dbReference>
<keyword evidence="2" id="KW-1003">Cell membrane</keyword>
<reference evidence="11 12" key="1">
    <citation type="submission" date="2016-12" db="EMBL/GenBank/DDBJ databases">
        <title>Complete genome sequence of Microbacterium aurum KACC 15219.</title>
        <authorList>
            <person name="Jung Y."/>
            <person name="Shin J.-H."/>
            <person name="Lee Y.-J."/>
            <person name="Yi H."/>
            <person name="Bahn Y.-S."/>
            <person name="Kim J.F."/>
            <person name="Lee D.-W."/>
        </authorList>
    </citation>
    <scope>NUCLEOTIDE SEQUENCE [LARGE SCALE GENOMIC DNA]</scope>
    <source>
        <strain evidence="11 12">KACC 15219</strain>
    </source>
</reference>
<keyword evidence="5 9" id="KW-1133">Transmembrane helix</keyword>
<keyword evidence="3 11" id="KW-0132">Cell division</keyword>
<dbReference type="STRING" id="36805.BOH66_10995"/>
<feature type="transmembrane region" description="Helical" evidence="9">
    <location>
        <begin position="134"/>
        <end position="155"/>
    </location>
</feature>
<evidence type="ECO:0000256" key="1">
    <source>
        <dbReference type="ARBA" id="ARBA00004370"/>
    </source>
</evidence>
<evidence type="ECO:0000313" key="11">
    <source>
        <dbReference type="EMBL" id="APZ34707.1"/>
    </source>
</evidence>
<dbReference type="PANTHER" id="PTHR37820">
    <property type="entry name" value="CELL DIVISION PROTEIN DIVIB"/>
    <property type="match status" value="1"/>
</dbReference>
<dbReference type="GO" id="GO:0051301">
    <property type="term" value="P:cell division"/>
    <property type="evidence" value="ECO:0007669"/>
    <property type="project" value="UniProtKB-KW"/>
</dbReference>
<keyword evidence="4 9" id="KW-0812">Transmembrane</keyword>
<dbReference type="EMBL" id="CP018762">
    <property type="protein sequence ID" value="APZ34707.1"/>
    <property type="molecule type" value="Genomic_DNA"/>
</dbReference>
<feature type="domain" description="POTRA" evidence="10">
    <location>
        <begin position="159"/>
        <end position="227"/>
    </location>
</feature>
<organism evidence="11 12">
    <name type="scientific">Microbacterium aurum</name>
    <dbReference type="NCBI Taxonomy" id="36805"/>
    <lineage>
        <taxon>Bacteria</taxon>
        <taxon>Bacillati</taxon>
        <taxon>Actinomycetota</taxon>
        <taxon>Actinomycetes</taxon>
        <taxon>Micrococcales</taxon>
        <taxon>Microbacteriaceae</taxon>
        <taxon>Microbacterium</taxon>
    </lineage>
</organism>
<dbReference type="InterPro" id="IPR050487">
    <property type="entry name" value="FtsQ_DivIB"/>
</dbReference>
<proteinExistence type="predicted"/>
<evidence type="ECO:0000313" key="12">
    <source>
        <dbReference type="Proteomes" id="UP000187185"/>
    </source>
</evidence>
<dbReference type="InterPro" id="IPR034746">
    <property type="entry name" value="POTRA"/>
</dbReference>
<evidence type="ECO:0000256" key="8">
    <source>
        <dbReference type="SAM" id="MobiDB-lite"/>
    </source>
</evidence>
<dbReference type="Proteomes" id="UP000187185">
    <property type="component" value="Chromosome"/>
</dbReference>
<protein>
    <submittedName>
        <fullName evidence="11">Cell division protein</fullName>
    </submittedName>
</protein>
<evidence type="ECO:0000256" key="6">
    <source>
        <dbReference type="ARBA" id="ARBA00023136"/>
    </source>
</evidence>
<evidence type="ECO:0000259" key="10">
    <source>
        <dbReference type="PROSITE" id="PS51779"/>
    </source>
</evidence>